<protein>
    <submittedName>
        <fullName evidence="2">Uncharacterized protein</fullName>
    </submittedName>
</protein>
<feature type="compositionally biased region" description="Polar residues" evidence="1">
    <location>
        <begin position="156"/>
        <end position="167"/>
    </location>
</feature>
<feature type="compositionally biased region" description="Low complexity" evidence="1">
    <location>
        <begin position="21"/>
        <end position="37"/>
    </location>
</feature>
<dbReference type="AlphaFoldDB" id="A0A9W9HBB2"/>
<feature type="compositionally biased region" description="Basic and acidic residues" evidence="1">
    <location>
        <begin position="40"/>
        <end position="49"/>
    </location>
</feature>
<dbReference type="GeneID" id="81402060"/>
<proteinExistence type="predicted"/>
<keyword evidence="3" id="KW-1185">Reference proteome</keyword>
<evidence type="ECO:0000256" key="1">
    <source>
        <dbReference type="SAM" id="MobiDB-lite"/>
    </source>
</evidence>
<feature type="compositionally biased region" description="Polar residues" evidence="1">
    <location>
        <begin position="137"/>
        <end position="148"/>
    </location>
</feature>
<sequence length="528" mass="58258">MPIPTRSASLREPRKHTSNIARPTTKPSTTATTTAGPSRESTRETKDNSRQPSDSSPVEGVSSKDNGLIARGKTLLPQRSIPGQDNGRGTGQVRFQPPGSKPNTRRDASPTRQQERLPTKKQVQPAPKSTKPGVTPSRRQSLMRSGTLNPVVKTTVPLSQRSASSFTPPSPRKQAGRQSPTQTATLRRPPSPKKSEMLPPPRPTRSASMRQPVSAGKGPPAVARTHTRHKSQLVQSAKQAEPTPATGQRPRLLPTYQRPSSPKKFSKPPTPTPGTNAQSSNLLIPSSWPDIAALQTELLQLSLFHSNSLQRHTHWKSDTESCLRKKYDDIAGQYRSVLADETQRQYKLNIQALELWLSSCHGHPCQHDFSDQVQILSGILQDVSDMISGVGGGEYSRTVEIFENWLNQAELVRHGRVSGDVDIDIFIDPLTRGWQESLHALIVKLELCARQLQVLDIPAFEGLEQSALARASKKLAELIQFMLQEIRAIRTLEAEIVRSERDSVSLVATRLAGPTREIRAPRVGVWRS</sequence>
<organism evidence="2 3">
    <name type="scientific">Penicillium bovifimosum</name>
    <dbReference type="NCBI Taxonomy" id="126998"/>
    <lineage>
        <taxon>Eukaryota</taxon>
        <taxon>Fungi</taxon>
        <taxon>Dikarya</taxon>
        <taxon>Ascomycota</taxon>
        <taxon>Pezizomycotina</taxon>
        <taxon>Eurotiomycetes</taxon>
        <taxon>Eurotiomycetidae</taxon>
        <taxon>Eurotiales</taxon>
        <taxon>Aspergillaceae</taxon>
        <taxon>Penicillium</taxon>
    </lineage>
</organism>
<reference evidence="2" key="2">
    <citation type="journal article" date="2023" name="IMA Fungus">
        <title>Comparative genomic study of the Penicillium genus elucidates a diverse pangenome and 15 lateral gene transfer events.</title>
        <authorList>
            <person name="Petersen C."/>
            <person name="Sorensen T."/>
            <person name="Nielsen M.R."/>
            <person name="Sondergaard T.E."/>
            <person name="Sorensen J.L."/>
            <person name="Fitzpatrick D.A."/>
            <person name="Frisvad J.C."/>
            <person name="Nielsen K.L."/>
        </authorList>
    </citation>
    <scope>NUCLEOTIDE SEQUENCE</scope>
    <source>
        <strain evidence="2">IBT 22155</strain>
    </source>
</reference>
<dbReference type="Proteomes" id="UP001149079">
    <property type="component" value="Unassembled WGS sequence"/>
</dbReference>
<feature type="compositionally biased region" description="Polar residues" evidence="1">
    <location>
        <begin position="176"/>
        <end position="185"/>
    </location>
</feature>
<accession>A0A9W9HBB2</accession>
<comment type="caution">
    <text evidence="2">The sequence shown here is derived from an EMBL/GenBank/DDBJ whole genome shotgun (WGS) entry which is preliminary data.</text>
</comment>
<evidence type="ECO:0000313" key="2">
    <source>
        <dbReference type="EMBL" id="KAJ5143359.1"/>
    </source>
</evidence>
<gene>
    <name evidence="2" type="ORF">N7515_002146</name>
</gene>
<name>A0A9W9HBB2_9EURO</name>
<evidence type="ECO:0000313" key="3">
    <source>
        <dbReference type="Proteomes" id="UP001149079"/>
    </source>
</evidence>
<feature type="region of interest" description="Disordered" evidence="1">
    <location>
        <begin position="1"/>
        <end position="279"/>
    </location>
</feature>
<dbReference type="OrthoDB" id="5429993at2759"/>
<reference evidence="2" key="1">
    <citation type="submission" date="2022-11" db="EMBL/GenBank/DDBJ databases">
        <authorList>
            <person name="Petersen C."/>
        </authorList>
    </citation>
    <scope>NUCLEOTIDE SEQUENCE</scope>
    <source>
        <strain evidence="2">IBT 22155</strain>
    </source>
</reference>
<dbReference type="EMBL" id="JAPQKL010000002">
    <property type="protein sequence ID" value="KAJ5143359.1"/>
    <property type="molecule type" value="Genomic_DNA"/>
</dbReference>
<dbReference type="RefSeq" id="XP_056525003.1">
    <property type="nucleotide sequence ID" value="XM_056662890.1"/>
</dbReference>
<feature type="compositionally biased region" description="Basic and acidic residues" evidence="1">
    <location>
        <begin position="104"/>
        <end position="118"/>
    </location>
</feature>